<feature type="binding site" evidence="10">
    <location>
        <position position="35"/>
    </location>
    <ligand>
        <name>NAD(+)</name>
        <dbReference type="ChEBI" id="CHEBI:57540"/>
    </ligand>
</feature>
<keyword evidence="13" id="KW-1185">Reference proteome</keyword>
<feature type="binding site" evidence="9">
    <location>
        <begin position="249"/>
        <end position="253"/>
    </location>
    <ligand>
        <name>substrate</name>
    </ligand>
</feature>
<evidence type="ECO:0000256" key="4">
    <source>
        <dbReference type="ARBA" id="ARBA00023002"/>
    </source>
</evidence>
<feature type="active site" description="Nucleophile" evidence="8">
    <location>
        <position position="260"/>
    </location>
</feature>
<feature type="binding site" evidence="10">
    <location>
        <position position="155"/>
    </location>
    <ligand>
        <name>NAD(+)</name>
        <dbReference type="ChEBI" id="CHEBI:57540"/>
    </ligand>
</feature>
<evidence type="ECO:0000259" key="11">
    <source>
        <dbReference type="SMART" id="SM00984"/>
    </source>
</evidence>
<feature type="binding site" evidence="10">
    <location>
        <position position="121"/>
    </location>
    <ligand>
        <name>NAD(+)</name>
        <dbReference type="ChEBI" id="CHEBI:57540"/>
    </ligand>
</feature>
<dbReference type="GO" id="GO:0003979">
    <property type="term" value="F:UDP-glucose 6-dehydrogenase activity"/>
    <property type="evidence" value="ECO:0007669"/>
    <property type="project" value="UniProtKB-EC"/>
</dbReference>
<dbReference type="Gene3D" id="3.40.50.720">
    <property type="entry name" value="NAD(P)-binding Rossmann-like Domain"/>
    <property type="match status" value="2"/>
</dbReference>
<keyword evidence="5 7" id="KW-0520">NAD</keyword>
<evidence type="ECO:0000256" key="7">
    <source>
        <dbReference type="PIRNR" id="PIRNR000124"/>
    </source>
</evidence>
<dbReference type="InterPro" id="IPR036291">
    <property type="entry name" value="NAD(P)-bd_dom_sf"/>
</dbReference>
<dbReference type="NCBIfam" id="TIGR03026">
    <property type="entry name" value="NDP-sugDHase"/>
    <property type="match status" value="1"/>
</dbReference>
<evidence type="ECO:0000256" key="2">
    <source>
        <dbReference type="ARBA" id="ARBA00006601"/>
    </source>
</evidence>
<dbReference type="Pfam" id="PF03721">
    <property type="entry name" value="UDPG_MGDP_dh_N"/>
    <property type="match status" value="1"/>
</dbReference>
<dbReference type="PIRSF" id="PIRSF000124">
    <property type="entry name" value="UDPglc_GDPman_dh"/>
    <property type="match status" value="1"/>
</dbReference>
<dbReference type="GO" id="GO:0000271">
    <property type="term" value="P:polysaccharide biosynthetic process"/>
    <property type="evidence" value="ECO:0007669"/>
    <property type="project" value="InterPro"/>
</dbReference>
<dbReference type="GO" id="GO:0006065">
    <property type="term" value="P:UDP-glucuronate biosynthetic process"/>
    <property type="evidence" value="ECO:0007669"/>
    <property type="project" value="UniProtKB-UniPathway"/>
</dbReference>
<dbReference type="InterPro" id="IPR008927">
    <property type="entry name" value="6-PGluconate_DH-like_C_sf"/>
</dbReference>
<reference evidence="12 13" key="1">
    <citation type="submission" date="2017-07" db="EMBL/GenBank/DDBJ databases">
        <title>Paenibacillus herberti R33 genome sequencing and assembly.</title>
        <authorList>
            <person name="Su W."/>
        </authorList>
    </citation>
    <scope>NUCLEOTIDE SEQUENCE [LARGE SCALE GENOMIC DNA]</scope>
    <source>
        <strain evidence="12 13">R33</strain>
    </source>
</reference>
<dbReference type="InterPro" id="IPR036220">
    <property type="entry name" value="UDP-Glc/GDP-Man_DH_C_sf"/>
</dbReference>
<dbReference type="SMART" id="SM00984">
    <property type="entry name" value="UDPG_MGDP_dh_C"/>
    <property type="match status" value="1"/>
</dbReference>
<evidence type="ECO:0000313" key="12">
    <source>
        <dbReference type="EMBL" id="OXM17161.1"/>
    </source>
</evidence>
<feature type="binding site" evidence="9">
    <location>
        <position position="204"/>
    </location>
    <ligand>
        <name>substrate</name>
    </ligand>
</feature>
<dbReference type="AlphaFoldDB" id="A0A229P532"/>
<gene>
    <name evidence="12" type="ORF">CGZ75_11255</name>
</gene>
<feature type="binding site" evidence="10">
    <location>
        <position position="263"/>
    </location>
    <ligand>
        <name>NAD(+)</name>
        <dbReference type="ChEBI" id="CHEBI:57540"/>
    </ligand>
</feature>
<dbReference type="Pfam" id="PF03720">
    <property type="entry name" value="UDPG_MGDP_dh_C"/>
    <property type="match status" value="1"/>
</dbReference>
<dbReference type="Proteomes" id="UP000215145">
    <property type="component" value="Unassembled WGS sequence"/>
</dbReference>
<dbReference type="PANTHER" id="PTHR43750">
    <property type="entry name" value="UDP-GLUCOSE 6-DEHYDROGENASE TUAD"/>
    <property type="match status" value="1"/>
</dbReference>
<proteinExistence type="inferred from homology"/>
<accession>A0A229P532</accession>
<dbReference type="InterPro" id="IPR028357">
    <property type="entry name" value="UDPglc_DH_bac"/>
</dbReference>
<dbReference type="OrthoDB" id="9803238at2"/>
<dbReference type="GO" id="GO:0051287">
    <property type="term" value="F:NAD binding"/>
    <property type="evidence" value="ECO:0007669"/>
    <property type="project" value="InterPro"/>
</dbReference>
<dbReference type="InterPro" id="IPR001732">
    <property type="entry name" value="UDP-Glc/GDP-Man_DH_N"/>
</dbReference>
<dbReference type="PANTHER" id="PTHR43750:SF3">
    <property type="entry name" value="UDP-GLUCOSE 6-DEHYDROGENASE TUAD"/>
    <property type="match status" value="1"/>
</dbReference>
<dbReference type="UniPathway" id="UPA00038">
    <property type="reaction ID" value="UER00491"/>
</dbReference>
<evidence type="ECO:0000256" key="3">
    <source>
        <dbReference type="ARBA" id="ARBA00012954"/>
    </source>
</evidence>
<protein>
    <recommendedName>
        <fullName evidence="3 7">UDP-glucose 6-dehydrogenase</fullName>
        <ecNumber evidence="3 7">1.1.1.22</ecNumber>
    </recommendedName>
</protein>
<comment type="pathway">
    <text evidence="1">Nucleotide-sugar biosynthesis; UDP-alpha-D-glucuronate biosynthesis; UDP-alpha-D-glucuronate from UDP-alpha-D-glucose: step 1/1.</text>
</comment>
<dbReference type="Pfam" id="PF00984">
    <property type="entry name" value="UDPG_MGDP_dh"/>
    <property type="match status" value="1"/>
</dbReference>
<dbReference type="SUPFAM" id="SSF51735">
    <property type="entry name" value="NAD(P)-binding Rossmann-fold domains"/>
    <property type="match status" value="1"/>
</dbReference>
<evidence type="ECO:0000256" key="6">
    <source>
        <dbReference type="ARBA" id="ARBA00047473"/>
    </source>
</evidence>
<dbReference type="InterPro" id="IPR017476">
    <property type="entry name" value="UDP-Glc/GDP-Man"/>
</dbReference>
<evidence type="ECO:0000256" key="5">
    <source>
        <dbReference type="ARBA" id="ARBA00023027"/>
    </source>
</evidence>
<feature type="domain" description="UDP-glucose/GDP-mannose dehydrogenase C-terminal" evidence="11">
    <location>
        <begin position="313"/>
        <end position="410"/>
    </location>
</feature>
<dbReference type="Gene3D" id="1.20.5.100">
    <property type="entry name" value="Cytochrome c1, transmembrane anchor, C-terminal"/>
    <property type="match status" value="1"/>
</dbReference>
<evidence type="ECO:0000256" key="1">
    <source>
        <dbReference type="ARBA" id="ARBA00004701"/>
    </source>
</evidence>
<dbReference type="InterPro" id="IPR014026">
    <property type="entry name" value="UDP-Glc/GDP-Man_DH_dimer"/>
</dbReference>
<feature type="binding site" evidence="10">
    <location>
        <position position="86"/>
    </location>
    <ligand>
        <name>NAD(+)</name>
        <dbReference type="ChEBI" id="CHEBI:57540"/>
    </ligand>
</feature>
<evidence type="ECO:0000313" key="13">
    <source>
        <dbReference type="Proteomes" id="UP000215145"/>
    </source>
</evidence>
<evidence type="ECO:0000256" key="9">
    <source>
        <dbReference type="PIRSR" id="PIRSR500134-2"/>
    </source>
</evidence>
<dbReference type="RefSeq" id="WP_089524238.1">
    <property type="nucleotide sequence ID" value="NZ_NMUQ01000001.1"/>
</dbReference>
<feature type="binding site" evidence="9">
    <location>
        <begin position="152"/>
        <end position="155"/>
    </location>
    <ligand>
        <name>substrate</name>
    </ligand>
</feature>
<feature type="binding site" evidence="10">
    <location>
        <position position="327"/>
    </location>
    <ligand>
        <name>NAD(+)</name>
        <dbReference type="ChEBI" id="CHEBI:57540"/>
    </ligand>
</feature>
<feature type="binding site" evidence="9">
    <location>
        <position position="257"/>
    </location>
    <ligand>
        <name>substrate</name>
    </ligand>
</feature>
<dbReference type="SUPFAM" id="SSF48179">
    <property type="entry name" value="6-phosphogluconate dehydrogenase C-terminal domain-like"/>
    <property type="match status" value="1"/>
</dbReference>
<comment type="catalytic activity">
    <reaction evidence="6 7">
        <text>UDP-alpha-D-glucose + 2 NAD(+) + H2O = UDP-alpha-D-glucuronate + 2 NADH + 3 H(+)</text>
        <dbReference type="Rhea" id="RHEA:23596"/>
        <dbReference type="ChEBI" id="CHEBI:15377"/>
        <dbReference type="ChEBI" id="CHEBI:15378"/>
        <dbReference type="ChEBI" id="CHEBI:57540"/>
        <dbReference type="ChEBI" id="CHEBI:57945"/>
        <dbReference type="ChEBI" id="CHEBI:58052"/>
        <dbReference type="ChEBI" id="CHEBI:58885"/>
        <dbReference type="EC" id="1.1.1.22"/>
    </reaction>
</comment>
<dbReference type="EMBL" id="NMUQ01000001">
    <property type="protein sequence ID" value="OXM17161.1"/>
    <property type="molecule type" value="Genomic_DNA"/>
</dbReference>
<comment type="caution">
    <text evidence="12">The sequence shown here is derived from an EMBL/GenBank/DDBJ whole genome shotgun (WGS) entry which is preliminary data.</text>
</comment>
<sequence length="426" mass="46433">MNICIVGAGYVGITTAAVLSELGHIVYCTDRIASKIARLNKGEIPIYEPGLEELVARGIQNGTLFFDTEVRAHMAACPIVMIAVGTPPRRDGSADMSYLDSVVADLAASIKSHTIVIVKSTVPPGQSDWIESRLHEAGVPEQWVDVVSNPEFLREGTALQDSIHPDRIVIGAKREQASRVVKEMYRSIESEYVLTERIDAEMIKYVSNAFLAIKISFINEIARVCEAFGADVTTVAKGVGLDQRIGPRFLQAGLGYGGSCLPKDINALSYVAGTKGVKLKMLHAARTINRTQLDVYLHKLKQALDGNDQPTIAVWGATFKENTDDTRFSQAIAFMKKLVRQGWKVKAYDPLVSPPIRGVSWSQHPYEAIVGADALVLATGWDELIHADWASVSEQMKGNVVLDGRNLLDSTLLEAAGLRYVGVGRS</sequence>
<evidence type="ECO:0000256" key="10">
    <source>
        <dbReference type="PIRSR" id="PIRSR500134-3"/>
    </source>
</evidence>
<dbReference type="PIRSF" id="PIRSF500134">
    <property type="entry name" value="UDPglc_DH_bac"/>
    <property type="match status" value="1"/>
</dbReference>
<comment type="similarity">
    <text evidence="2 7">Belongs to the UDP-glucose/GDP-mannose dehydrogenase family.</text>
</comment>
<feature type="binding site" evidence="9">
    <location>
        <position position="320"/>
    </location>
    <ligand>
        <name>substrate</name>
    </ligand>
</feature>
<keyword evidence="4 7" id="KW-0560">Oxidoreductase</keyword>
<feature type="binding site" evidence="10">
    <location>
        <position position="30"/>
    </location>
    <ligand>
        <name>NAD(+)</name>
        <dbReference type="ChEBI" id="CHEBI:57540"/>
    </ligand>
</feature>
<organism evidence="12 13">
    <name type="scientific">Paenibacillus herberti</name>
    <dbReference type="NCBI Taxonomy" id="1619309"/>
    <lineage>
        <taxon>Bacteria</taxon>
        <taxon>Bacillati</taxon>
        <taxon>Bacillota</taxon>
        <taxon>Bacilli</taxon>
        <taxon>Bacillales</taxon>
        <taxon>Paenibacillaceae</taxon>
        <taxon>Paenibacillus</taxon>
    </lineage>
</organism>
<dbReference type="InterPro" id="IPR014027">
    <property type="entry name" value="UDP-Glc/GDP-Man_DH_C"/>
</dbReference>
<name>A0A229P532_9BACL</name>
<evidence type="ECO:0000256" key="8">
    <source>
        <dbReference type="PIRSR" id="PIRSR500134-1"/>
    </source>
</evidence>
<dbReference type="EC" id="1.1.1.22" evidence="3 7"/>
<dbReference type="SUPFAM" id="SSF52413">
    <property type="entry name" value="UDP-glucose/GDP-mannose dehydrogenase C-terminal domain"/>
    <property type="match status" value="1"/>
</dbReference>